<evidence type="ECO:0000313" key="3">
    <source>
        <dbReference type="Proteomes" id="UP000682308"/>
    </source>
</evidence>
<dbReference type="Proteomes" id="UP000682308">
    <property type="component" value="Unassembled WGS sequence"/>
</dbReference>
<gene>
    <name evidence="2" type="ORF">KEF29_38580</name>
</gene>
<feature type="compositionally biased region" description="Basic residues" evidence="1">
    <location>
        <begin position="76"/>
        <end position="85"/>
    </location>
</feature>
<name>A0A941FEM4_9ACTN</name>
<keyword evidence="3" id="KW-1185">Reference proteome</keyword>
<reference evidence="2 3" key="1">
    <citation type="submission" date="2021-04" db="EMBL/GenBank/DDBJ databases">
        <title>Characterization of the biosynthetic gene cluster of new lipopeptides with antitumor activity in the genome of the marine Streptomyces PHM034.</title>
        <authorList>
            <person name="Ceniceros A."/>
            <person name="Canedo L."/>
            <person name="Mendez C."/>
            <person name="Olano C."/>
            <person name="Schleissner C."/>
            <person name="Cuevas C."/>
            <person name="De La Calle F."/>
            <person name="Salas J.A."/>
        </authorList>
    </citation>
    <scope>NUCLEOTIDE SEQUENCE [LARGE SCALE GENOMIC DNA]</scope>
    <source>
        <strain evidence="2 3">PHM034</strain>
    </source>
</reference>
<evidence type="ECO:0000256" key="1">
    <source>
        <dbReference type="SAM" id="MobiDB-lite"/>
    </source>
</evidence>
<feature type="region of interest" description="Disordered" evidence="1">
    <location>
        <begin position="1"/>
        <end position="91"/>
    </location>
</feature>
<feature type="compositionally biased region" description="Basic and acidic residues" evidence="1">
    <location>
        <begin position="60"/>
        <end position="75"/>
    </location>
</feature>
<evidence type="ECO:0000313" key="2">
    <source>
        <dbReference type="EMBL" id="MBR8643378.1"/>
    </source>
</evidence>
<dbReference type="AlphaFoldDB" id="A0A941FEM4"/>
<protein>
    <submittedName>
        <fullName evidence="2">Uncharacterized protein</fullName>
    </submittedName>
</protein>
<sequence length="91" mass="9927">MTTVASGPGTGNCRLAPVGRKMRVGSDQGQLVADDPPGRAARQPPHTLHRERPLPAQQPDDEHPAHQQRHLERTPPRRRAQHARRGTGQGG</sequence>
<dbReference type="EMBL" id="JAGTPG010000002">
    <property type="protein sequence ID" value="MBR8643378.1"/>
    <property type="molecule type" value="Genomic_DNA"/>
</dbReference>
<proteinExistence type="predicted"/>
<comment type="caution">
    <text evidence="2">The sequence shown here is derived from an EMBL/GenBank/DDBJ whole genome shotgun (WGS) entry which is preliminary data.</text>
</comment>
<accession>A0A941FEM4</accession>
<organism evidence="2 3">
    <name type="scientific">Streptomyces tuirus</name>
    <dbReference type="NCBI Taxonomy" id="68278"/>
    <lineage>
        <taxon>Bacteria</taxon>
        <taxon>Bacillati</taxon>
        <taxon>Actinomycetota</taxon>
        <taxon>Actinomycetes</taxon>
        <taxon>Kitasatosporales</taxon>
        <taxon>Streptomycetaceae</taxon>
        <taxon>Streptomyces</taxon>
    </lineage>
</organism>